<gene>
    <name evidence="1" type="ORF">ENV70_07700</name>
</gene>
<dbReference type="EMBL" id="DTHJ01000160">
    <property type="protein sequence ID" value="HHS63474.1"/>
    <property type="molecule type" value="Genomic_DNA"/>
</dbReference>
<comment type="caution">
    <text evidence="1">The sequence shown here is derived from an EMBL/GenBank/DDBJ whole genome shotgun (WGS) entry which is preliminary data.</text>
</comment>
<accession>A0A7C6AGL1</accession>
<dbReference type="AlphaFoldDB" id="A0A7C6AGL1"/>
<proteinExistence type="predicted"/>
<reference evidence="1" key="1">
    <citation type="journal article" date="2020" name="mSystems">
        <title>Genome- and Community-Level Interaction Insights into Carbon Utilization and Element Cycling Functions of Hydrothermarchaeota in Hydrothermal Sediment.</title>
        <authorList>
            <person name="Zhou Z."/>
            <person name="Liu Y."/>
            <person name="Xu W."/>
            <person name="Pan J."/>
            <person name="Luo Z.H."/>
            <person name="Li M."/>
        </authorList>
    </citation>
    <scope>NUCLEOTIDE SEQUENCE [LARGE SCALE GENOMIC DNA]</scope>
    <source>
        <strain evidence="1">SpSt-783</strain>
    </source>
</reference>
<evidence type="ECO:0000313" key="1">
    <source>
        <dbReference type="EMBL" id="HHS63474.1"/>
    </source>
</evidence>
<protein>
    <submittedName>
        <fullName evidence="1">DNRLRE domain-containing protein</fullName>
    </submittedName>
</protein>
<organism evidence="1">
    <name type="scientific">candidate division WOR-3 bacterium</name>
    <dbReference type="NCBI Taxonomy" id="2052148"/>
    <lineage>
        <taxon>Bacteria</taxon>
        <taxon>Bacteria division WOR-3</taxon>
    </lineage>
</organism>
<name>A0A7C6AGL1_UNCW3</name>
<sequence length="356" mass="40815">MKRLWIILILFLFACNKLPLGEEELNERGYFEAITINLPLYVSFTESKAIPLGTSQNLILGKDSKYQSRVILKFSLTDTSYQGLDQIKLTLFKNNNFHNDTLKFSIYVLTNEFSETEATWYKKDNTELWTNPGGDFEVDSLRWGEIKGDSCVVYFNYIDLGKIRNGKGIILIPEDTGFCALYARESGKSPRLQLVKNGVINSAPLQADCHIIQIDTLPNYWENWLGSGVSFRNFVKFTYDTLLNNTKAVYGELTFKALNHYGMRDSIEIGVKYLKKPFTGFDTELSSQIALKKFALSDTIFTLDVVQYVQRIIEYPDSNFGMFIYLSPENYDIANIELVTGSHQLKVGYIRPPEER</sequence>
<dbReference type="NCBIfam" id="NF033679">
    <property type="entry name" value="DNRLRE_dom"/>
    <property type="match status" value="1"/>
</dbReference>
<dbReference type="PROSITE" id="PS51257">
    <property type="entry name" value="PROKAR_LIPOPROTEIN"/>
    <property type="match status" value="1"/>
</dbReference>